<gene>
    <name evidence="5" type="ORF">WN51_02695</name>
</gene>
<dbReference type="AlphaFoldDB" id="A0A0M9A8J9"/>
<reference evidence="5 6" key="1">
    <citation type="submission" date="2015-07" db="EMBL/GenBank/DDBJ databases">
        <title>The genome of Melipona quadrifasciata.</title>
        <authorList>
            <person name="Pan H."/>
            <person name="Kapheim K."/>
        </authorList>
    </citation>
    <scope>NUCLEOTIDE SEQUENCE [LARGE SCALE GENOMIC DNA]</scope>
    <source>
        <strain evidence="5">0111107301</strain>
        <tissue evidence="5">Whole body</tissue>
    </source>
</reference>
<dbReference type="Gene3D" id="6.20.50.150">
    <property type="match status" value="1"/>
</dbReference>
<dbReference type="Proteomes" id="UP000053105">
    <property type="component" value="Unassembled WGS sequence"/>
</dbReference>
<dbReference type="OrthoDB" id="428577at2759"/>
<dbReference type="GO" id="GO:0005840">
    <property type="term" value="C:ribosome"/>
    <property type="evidence" value="ECO:0007669"/>
    <property type="project" value="UniProtKB-KW"/>
</dbReference>
<feature type="domain" description="Small ribosomal subunit protein eS31" evidence="4">
    <location>
        <begin position="19"/>
        <end position="64"/>
    </location>
</feature>
<dbReference type="InterPro" id="IPR011332">
    <property type="entry name" value="Ribosomal_zn-bd"/>
</dbReference>
<dbReference type="EMBL" id="KQ435711">
    <property type="protein sequence ID" value="KOX79430.1"/>
    <property type="molecule type" value="Genomic_DNA"/>
</dbReference>
<keyword evidence="2 5" id="KW-0689">Ribosomal protein</keyword>
<name>A0A0M9A8J9_9HYME</name>
<dbReference type="SUPFAM" id="SSF57829">
    <property type="entry name" value="Zn-binding ribosomal proteins"/>
    <property type="match status" value="1"/>
</dbReference>
<evidence type="ECO:0000313" key="6">
    <source>
        <dbReference type="Proteomes" id="UP000053105"/>
    </source>
</evidence>
<evidence type="ECO:0000313" key="5">
    <source>
        <dbReference type="EMBL" id="KOX79430.1"/>
    </source>
</evidence>
<sequence>MQILKTLTGKTITLEYEVSNTIEKVDENGKIHRLRRECPMEQCGAGVFMAAMEDRHYCGKCGYTLVFNKPEDK</sequence>
<dbReference type="InterPro" id="IPR002906">
    <property type="entry name" value="Ribosomal_eS31"/>
</dbReference>
<dbReference type="InterPro" id="IPR038582">
    <property type="entry name" value="Ribosomal_eS31_euk-type_sf"/>
</dbReference>
<dbReference type="GO" id="GO:0006412">
    <property type="term" value="P:translation"/>
    <property type="evidence" value="ECO:0007669"/>
    <property type="project" value="InterPro"/>
</dbReference>
<dbReference type="SMART" id="SM01402">
    <property type="entry name" value="Ribosomal_S27"/>
    <property type="match status" value="1"/>
</dbReference>
<evidence type="ECO:0000256" key="3">
    <source>
        <dbReference type="ARBA" id="ARBA00023274"/>
    </source>
</evidence>
<organism evidence="5 6">
    <name type="scientific">Melipona quadrifasciata</name>
    <dbReference type="NCBI Taxonomy" id="166423"/>
    <lineage>
        <taxon>Eukaryota</taxon>
        <taxon>Metazoa</taxon>
        <taxon>Ecdysozoa</taxon>
        <taxon>Arthropoda</taxon>
        <taxon>Hexapoda</taxon>
        <taxon>Insecta</taxon>
        <taxon>Pterygota</taxon>
        <taxon>Neoptera</taxon>
        <taxon>Endopterygota</taxon>
        <taxon>Hymenoptera</taxon>
        <taxon>Apocrita</taxon>
        <taxon>Aculeata</taxon>
        <taxon>Apoidea</taxon>
        <taxon>Anthophila</taxon>
        <taxon>Apidae</taxon>
        <taxon>Melipona</taxon>
    </lineage>
</organism>
<dbReference type="STRING" id="166423.A0A0M9A8J9"/>
<evidence type="ECO:0000256" key="1">
    <source>
        <dbReference type="ARBA" id="ARBA00022833"/>
    </source>
</evidence>
<accession>A0A0M9A8J9</accession>
<protein>
    <submittedName>
        <fullName evidence="5">Ubiquitin-40S ribosomal protein S27a</fullName>
    </submittedName>
</protein>
<dbReference type="GO" id="GO:0003735">
    <property type="term" value="F:structural constituent of ribosome"/>
    <property type="evidence" value="ECO:0007669"/>
    <property type="project" value="InterPro"/>
</dbReference>
<dbReference type="GO" id="GO:1990904">
    <property type="term" value="C:ribonucleoprotein complex"/>
    <property type="evidence" value="ECO:0007669"/>
    <property type="project" value="UniProtKB-KW"/>
</dbReference>
<keyword evidence="1" id="KW-0862">Zinc</keyword>
<dbReference type="Pfam" id="PF01599">
    <property type="entry name" value="Ribosomal_S27"/>
    <property type="match status" value="1"/>
</dbReference>
<keyword evidence="6" id="KW-1185">Reference proteome</keyword>
<keyword evidence="3" id="KW-0687">Ribonucleoprotein</keyword>
<evidence type="ECO:0000259" key="4">
    <source>
        <dbReference type="SMART" id="SM01402"/>
    </source>
</evidence>
<proteinExistence type="predicted"/>
<evidence type="ECO:0000256" key="2">
    <source>
        <dbReference type="ARBA" id="ARBA00022980"/>
    </source>
</evidence>